<proteinExistence type="inferred from homology"/>
<evidence type="ECO:0000256" key="9">
    <source>
        <dbReference type="ARBA" id="ARBA00033785"/>
    </source>
</evidence>
<evidence type="ECO:0000256" key="6">
    <source>
        <dbReference type="ARBA" id="ARBA00023136"/>
    </source>
</evidence>
<organism evidence="11 12">
    <name type="scientific">Candidozyma auris</name>
    <name type="common">Yeast</name>
    <name type="synonym">Candida auris</name>
    <dbReference type="NCBI Taxonomy" id="498019"/>
    <lineage>
        <taxon>Eukaryota</taxon>
        <taxon>Fungi</taxon>
        <taxon>Dikarya</taxon>
        <taxon>Ascomycota</taxon>
        <taxon>Saccharomycotina</taxon>
        <taxon>Pichiomycetes</taxon>
        <taxon>Metschnikowiaceae</taxon>
        <taxon>Candidozyma</taxon>
    </lineage>
</organism>
<evidence type="ECO:0000256" key="5">
    <source>
        <dbReference type="ARBA" id="ARBA00022753"/>
    </source>
</evidence>
<evidence type="ECO:0000256" key="8">
    <source>
        <dbReference type="ARBA" id="ARBA00033774"/>
    </source>
</evidence>
<dbReference type="PROSITE" id="PS50195">
    <property type="entry name" value="PX"/>
    <property type="match status" value="1"/>
</dbReference>
<dbReference type="Proteomes" id="UP000037122">
    <property type="component" value="Unassembled WGS sequence"/>
</dbReference>
<dbReference type="VEuPathDB" id="FungiDB:CJJ09_003347"/>
<dbReference type="GO" id="GO:0032266">
    <property type="term" value="F:phosphatidylinositol-3-phosphate binding"/>
    <property type="evidence" value="ECO:0007669"/>
    <property type="project" value="InterPro"/>
</dbReference>
<dbReference type="EMBL" id="LGST01000004">
    <property type="protein sequence ID" value="KNE02340.1"/>
    <property type="molecule type" value="Genomic_DNA"/>
</dbReference>
<accession>A0A0L0P7X3</accession>
<dbReference type="VEuPathDB" id="FungiDB:CJI97_001517"/>
<dbReference type="CDD" id="cd07280">
    <property type="entry name" value="PX_YPT35"/>
    <property type="match status" value="1"/>
</dbReference>
<sequence length="156" mass="18019">MPRQRNESFSHLNSVAPVPIELTDDTISASQFDDSSRITDVLVGDYHIVSGDSAPQYVVWSIRIVVNGASHSLIVLYKRYSDIDHFRRELVKAFPKDSIPPLPPKDSFSLSRMWFSDLWLESRRRGLQWFMTNVLLNPKYQHSPVITQFVLKQTAR</sequence>
<comment type="function">
    <text evidence="7">Recruits the lipid transfer protein VPS13 to endosomal and vacuolar membranes.</text>
</comment>
<keyword evidence="4" id="KW-0926">Vacuole</keyword>
<dbReference type="Gene3D" id="3.30.1520.10">
    <property type="entry name" value="Phox-like domain"/>
    <property type="match status" value="1"/>
</dbReference>
<comment type="subcellular location">
    <subcellularLocation>
        <location evidence="2">Endosome membrane</location>
        <topology evidence="2">Peripheral membrane protein</topology>
    </subcellularLocation>
    <subcellularLocation>
        <location evidence="1">Vacuole membrane</location>
        <topology evidence="1">Peripheral membrane protein</topology>
    </subcellularLocation>
</comment>
<dbReference type="GO" id="GO:0010008">
    <property type="term" value="C:endosome membrane"/>
    <property type="evidence" value="ECO:0007669"/>
    <property type="project" value="UniProtKB-SubCell"/>
</dbReference>
<protein>
    <recommendedName>
        <fullName evidence="8">Endosomal/vacuolar adapter protein YPT35</fullName>
    </recommendedName>
    <alternativeName>
        <fullName evidence="9">PX domain-containing protein YPT35</fullName>
    </alternativeName>
</protein>
<keyword evidence="6" id="KW-0472">Membrane</keyword>
<dbReference type="VEuPathDB" id="FungiDB:QG37_00596"/>
<dbReference type="GO" id="GO:0005774">
    <property type="term" value="C:vacuolar membrane"/>
    <property type="evidence" value="ECO:0007669"/>
    <property type="project" value="UniProtKB-SubCell"/>
</dbReference>
<gene>
    <name evidence="11" type="ORF">QG37_00596</name>
</gene>
<dbReference type="InterPro" id="IPR037917">
    <property type="entry name" value="Ypt35_PX"/>
</dbReference>
<feature type="domain" description="PX" evidence="10">
    <location>
        <begin position="38"/>
        <end position="156"/>
    </location>
</feature>
<dbReference type="InterPro" id="IPR001683">
    <property type="entry name" value="PX_dom"/>
</dbReference>
<evidence type="ECO:0000256" key="4">
    <source>
        <dbReference type="ARBA" id="ARBA00022554"/>
    </source>
</evidence>
<dbReference type="Pfam" id="PF00787">
    <property type="entry name" value="PX"/>
    <property type="match status" value="1"/>
</dbReference>
<evidence type="ECO:0000313" key="12">
    <source>
        <dbReference type="Proteomes" id="UP000037122"/>
    </source>
</evidence>
<dbReference type="VEuPathDB" id="FungiDB:CJJ07_005225"/>
<evidence type="ECO:0000256" key="3">
    <source>
        <dbReference type="ARBA" id="ARBA00007426"/>
    </source>
</evidence>
<dbReference type="SMART" id="SM00312">
    <property type="entry name" value="PX"/>
    <property type="match status" value="1"/>
</dbReference>
<evidence type="ECO:0000256" key="7">
    <source>
        <dbReference type="ARBA" id="ARBA00033728"/>
    </source>
</evidence>
<dbReference type="SUPFAM" id="SSF64268">
    <property type="entry name" value="PX domain"/>
    <property type="match status" value="1"/>
</dbReference>
<evidence type="ECO:0000256" key="1">
    <source>
        <dbReference type="ARBA" id="ARBA00004148"/>
    </source>
</evidence>
<dbReference type="VEuPathDB" id="FungiDB:CJI96_0002937"/>
<comment type="similarity">
    <text evidence="3">Belongs to the YPT35 family.</text>
</comment>
<dbReference type="VEuPathDB" id="FungiDB:B9J08_001089"/>
<comment type="caution">
    <text evidence="11">The sequence shown here is derived from an EMBL/GenBank/DDBJ whole genome shotgun (WGS) entry which is preliminary data.</text>
</comment>
<evidence type="ECO:0000256" key="2">
    <source>
        <dbReference type="ARBA" id="ARBA00004481"/>
    </source>
</evidence>
<evidence type="ECO:0000259" key="10">
    <source>
        <dbReference type="PROSITE" id="PS50195"/>
    </source>
</evidence>
<reference evidence="12" key="1">
    <citation type="journal article" date="2015" name="BMC Genomics">
        <title>Draft genome of a commonly misdiagnosed multidrug resistant pathogen Candida auris.</title>
        <authorList>
            <person name="Chatterjee S."/>
            <person name="Alampalli S.V."/>
            <person name="Nageshan R.K."/>
            <person name="Chettiar S.T."/>
            <person name="Joshi S."/>
            <person name="Tatu U.S."/>
        </authorList>
    </citation>
    <scope>NUCLEOTIDE SEQUENCE [LARGE SCALE GENOMIC DNA]</scope>
    <source>
        <strain evidence="12">6684</strain>
    </source>
</reference>
<name>A0A0L0P7X3_CANAR</name>
<keyword evidence="5" id="KW-0967">Endosome</keyword>
<dbReference type="InterPro" id="IPR036871">
    <property type="entry name" value="PX_dom_sf"/>
</dbReference>
<evidence type="ECO:0000313" key="11">
    <source>
        <dbReference type="EMBL" id="KNE02340.1"/>
    </source>
</evidence>
<dbReference type="AlphaFoldDB" id="A0A0L0P7X3"/>